<feature type="region of interest" description="Disordered" evidence="1">
    <location>
        <begin position="158"/>
        <end position="198"/>
    </location>
</feature>
<keyword evidence="3" id="KW-1185">Reference proteome</keyword>
<dbReference type="Proteomes" id="UP000323454">
    <property type="component" value="Unassembled WGS sequence"/>
</dbReference>
<proteinExistence type="predicted"/>
<dbReference type="RefSeq" id="WP_149853863.1">
    <property type="nucleotide sequence ID" value="NZ_VUOB01000067.1"/>
</dbReference>
<reference evidence="2 3" key="2">
    <citation type="submission" date="2019-09" db="EMBL/GenBank/DDBJ databases">
        <authorList>
            <person name="Jin C."/>
        </authorList>
    </citation>
    <scope>NUCLEOTIDE SEQUENCE [LARGE SCALE GENOMIC DNA]</scope>
    <source>
        <strain evidence="2 3">AN110305</strain>
    </source>
</reference>
<feature type="compositionally biased region" description="Basic and acidic residues" evidence="1">
    <location>
        <begin position="160"/>
        <end position="170"/>
    </location>
</feature>
<evidence type="ECO:0000313" key="3">
    <source>
        <dbReference type="Proteomes" id="UP000323454"/>
    </source>
</evidence>
<reference evidence="2 3" key="1">
    <citation type="submission" date="2019-09" db="EMBL/GenBank/DDBJ databases">
        <title>Goodfellowia gen. nov., a new genus of the Pseudonocardineae related to Actinoalloteichus, containing Goodfellowia coeruleoviolacea gen. nov., comb. nov. gen. nov., comb. nov.</title>
        <authorList>
            <person name="Labeda D."/>
        </authorList>
    </citation>
    <scope>NUCLEOTIDE SEQUENCE [LARGE SCALE GENOMIC DNA]</scope>
    <source>
        <strain evidence="2 3">AN110305</strain>
    </source>
</reference>
<name>A0A5B2WQQ6_9PSEU</name>
<evidence type="ECO:0000313" key="2">
    <source>
        <dbReference type="EMBL" id="KAA2253298.1"/>
    </source>
</evidence>
<dbReference type="AlphaFoldDB" id="A0A5B2WQQ6"/>
<dbReference type="OrthoDB" id="7574889at2"/>
<gene>
    <name evidence="2" type="ORF">F0L68_33345</name>
</gene>
<comment type="caution">
    <text evidence="2">The sequence shown here is derived from an EMBL/GenBank/DDBJ whole genome shotgun (WGS) entry which is preliminary data.</text>
</comment>
<evidence type="ECO:0000256" key="1">
    <source>
        <dbReference type="SAM" id="MobiDB-lite"/>
    </source>
</evidence>
<organism evidence="2 3">
    <name type="scientific">Solihabitans fulvus</name>
    <dbReference type="NCBI Taxonomy" id="1892852"/>
    <lineage>
        <taxon>Bacteria</taxon>
        <taxon>Bacillati</taxon>
        <taxon>Actinomycetota</taxon>
        <taxon>Actinomycetes</taxon>
        <taxon>Pseudonocardiales</taxon>
        <taxon>Pseudonocardiaceae</taxon>
        <taxon>Solihabitans</taxon>
    </lineage>
</organism>
<sequence>MDSIVLGTGILRWQRYERQTDRYGTVNLDRAPYGESVDLTPFDTAPVGTRGRLVAVIVDTRRSPHCGDLARGITPTTPQAGEEITLGTGTLFVQEFDHGSTEIGLAPDDDRYEDWLDPQALYRCHSQTVRLELRSDESVPVRPFTVLDAVSALPAPTYGHDAEHRIDPGRHRAMPTSSSTPRQRHLRQVPPRPVPVGHQLGQLRTAACSFNPPHRA</sequence>
<dbReference type="EMBL" id="VUOB01000067">
    <property type="protein sequence ID" value="KAA2253298.1"/>
    <property type="molecule type" value="Genomic_DNA"/>
</dbReference>
<protein>
    <submittedName>
        <fullName evidence="2">Uncharacterized protein</fullName>
    </submittedName>
</protein>
<accession>A0A5B2WQQ6</accession>